<accession>A0A3F2RIE5</accession>
<dbReference type="EMBL" id="MBDO02000315">
    <property type="protein sequence ID" value="RLN57291.1"/>
    <property type="molecule type" value="Genomic_DNA"/>
</dbReference>
<sequence length="289" mass="31833">MSAADRSLPEEVTAALTVKIGEVSRTSRKQLALVTFSFLLSEGFDVFCAKASSCTDRELQNFRGEPHIRQDPALYMRPGAHSKQSELVELTDGNFESRVARSYCNYLKRRTDEPFHCEVYVYVKKISDLQPKHRRSRATTGASQVSLHVESLPDNQVPSGDIEGAAATNGQRVVEFEPTQSAGEAVGGKRKRAVQVEEDEIQRQYYQPFRSQDVDGYRPVRMIMNGTVVPIQVNVQDLIACLTGVHQQTPPAGAPMLQGFGAERSTGATPLHLRSLLVTNAAIEAGVEV</sequence>
<reference evidence="3 4" key="1">
    <citation type="submission" date="2018-07" db="EMBL/GenBank/DDBJ databases">
        <title>Genome sequencing of oomycete isolates from Chile give support for New Zealand origin for Phytophthora kernoviae and make available the first Nothophytophthora sp. genome.</title>
        <authorList>
            <person name="Studholme D.J."/>
            <person name="Sanfuentes E."/>
            <person name="Panda P."/>
            <person name="Hill R."/>
            <person name="Sambles C."/>
            <person name="Grant M."/>
            <person name="Williams N.M."/>
            <person name="Mcdougal R.L."/>
        </authorList>
    </citation>
    <scope>NUCLEOTIDE SEQUENCE [LARGE SCALE GENOMIC DNA]</scope>
    <source>
        <strain evidence="2">Chile6</strain>
        <strain evidence="1">Chile7</strain>
    </source>
</reference>
<dbReference type="AlphaFoldDB" id="A0A3F2RIE5"/>
<evidence type="ECO:0000313" key="1">
    <source>
        <dbReference type="EMBL" id="RLN44123.1"/>
    </source>
</evidence>
<gene>
    <name evidence="1" type="ORF">BBJ29_009432</name>
    <name evidence="2" type="ORF">BBP00_00007579</name>
</gene>
<evidence type="ECO:0000313" key="3">
    <source>
        <dbReference type="Proteomes" id="UP000277300"/>
    </source>
</evidence>
<dbReference type="OrthoDB" id="65235at2759"/>
<dbReference type="Proteomes" id="UP000277300">
    <property type="component" value="Unassembled WGS sequence"/>
</dbReference>
<dbReference type="EMBL" id="MBAD02002823">
    <property type="protein sequence ID" value="RLN44123.1"/>
    <property type="molecule type" value="Genomic_DNA"/>
</dbReference>
<name>A0A3F2RIE5_9STRA</name>
<dbReference type="Proteomes" id="UP000284657">
    <property type="component" value="Unassembled WGS sequence"/>
</dbReference>
<protein>
    <submittedName>
        <fullName evidence="2">Uncharacterized protein</fullName>
    </submittedName>
</protein>
<comment type="caution">
    <text evidence="2">The sequence shown here is derived from an EMBL/GenBank/DDBJ whole genome shotgun (WGS) entry which is preliminary data.</text>
</comment>
<organism evidence="2 3">
    <name type="scientific">Phytophthora kernoviae</name>
    <dbReference type="NCBI Taxonomy" id="325452"/>
    <lineage>
        <taxon>Eukaryota</taxon>
        <taxon>Sar</taxon>
        <taxon>Stramenopiles</taxon>
        <taxon>Oomycota</taxon>
        <taxon>Peronosporomycetes</taxon>
        <taxon>Peronosporales</taxon>
        <taxon>Peronosporaceae</taxon>
        <taxon>Phytophthora</taxon>
    </lineage>
</organism>
<proteinExistence type="predicted"/>
<evidence type="ECO:0000313" key="4">
    <source>
        <dbReference type="Proteomes" id="UP000284657"/>
    </source>
</evidence>
<evidence type="ECO:0000313" key="2">
    <source>
        <dbReference type="EMBL" id="RLN57291.1"/>
    </source>
</evidence>